<accession>A0A016UK56</accession>
<gene>
    <name evidence="1" type="primary">Acey_s0036.g3200</name>
    <name evidence="1" type="ORF">Y032_0036g3200</name>
</gene>
<sequence length="115" mass="12614">MRFYRCDCHCMSDVIAAISLSSRLSRLAVTTFRSSDAFVQLQLYFGLALVGHCTFPRAACPAVPFPCHANAALRRAGTKDAYSLECSSPLVFIRSATPYRLLVPLMAYGSMMPPS</sequence>
<evidence type="ECO:0000313" key="1">
    <source>
        <dbReference type="EMBL" id="EYC15540.1"/>
    </source>
</evidence>
<proteinExistence type="predicted"/>
<dbReference type="EMBL" id="JARK01001372">
    <property type="protein sequence ID" value="EYC15540.1"/>
    <property type="molecule type" value="Genomic_DNA"/>
</dbReference>
<comment type="caution">
    <text evidence="1">The sequence shown here is derived from an EMBL/GenBank/DDBJ whole genome shotgun (WGS) entry which is preliminary data.</text>
</comment>
<reference evidence="2" key="1">
    <citation type="journal article" date="2015" name="Nat. Genet.">
        <title>The genome and transcriptome of the zoonotic hookworm Ancylostoma ceylanicum identify infection-specific gene families.</title>
        <authorList>
            <person name="Schwarz E.M."/>
            <person name="Hu Y."/>
            <person name="Antoshechkin I."/>
            <person name="Miller M.M."/>
            <person name="Sternberg P.W."/>
            <person name="Aroian R.V."/>
        </authorList>
    </citation>
    <scope>NUCLEOTIDE SEQUENCE</scope>
    <source>
        <strain evidence="2">HY135</strain>
    </source>
</reference>
<name>A0A016UK56_9BILA</name>
<dbReference type="AlphaFoldDB" id="A0A016UK56"/>
<evidence type="ECO:0000313" key="2">
    <source>
        <dbReference type="Proteomes" id="UP000024635"/>
    </source>
</evidence>
<protein>
    <submittedName>
        <fullName evidence="1">Uncharacterized protein</fullName>
    </submittedName>
</protein>
<keyword evidence="2" id="KW-1185">Reference proteome</keyword>
<organism evidence="1 2">
    <name type="scientific">Ancylostoma ceylanicum</name>
    <dbReference type="NCBI Taxonomy" id="53326"/>
    <lineage>
        <taxon>Eukaryota</taxon>
        <taxon>Metazoa</taxon>
        <taxon>Ecdysozoa</taxon>
        <taxon>Nematoda</taxon>
        <taxon>Chromadorea</taxon>
        <taxon>Rhabditida</taxon>
        <taxon>Rhabditina</taxon>
        <taxon>Rhabditomorpha</taxon>
        <taxon>Strongyloidea</taxon>
        <taxon>Ancylostomatidae</taxon>
        <taxon>Ancylostomatinae</taxon>
        <taxon>Ancylostoma</taxon>
    </lineage>
</organism>
<dbReference type="Proteomes" id="UP000024635">
    <property type="component" value="Unassembled WGS sequence"/>
</dbReference>